<name>A0A0A9C5F4_ARUDO</name>
<dbReference type="AlphaFoldDB" id="A0A0A9C5F4"/>
<protein>
    <submittedName>
        <fullName evidence="2">Uncharacterized protein</fullName>
    </submittedName>
</protein>
<organism evidence="2">
    <name type="scientific">Arundo donax</name>
    <name type="common">Giant reed</name>
    <name type="synonym">Donax arundinaceus</name>
    <dbReference type="NCBI Taxonomy" id="35708"/>
    <lineage>
        <taxon>Eukaryota</taxon>
        <taxon>Viridiplantae</taxon>
        <taxon>Streptophyta</taxon>
        <taxon>Embryophyta</taxon>
        <taxon>Tracheophyta</taxon>
        <taxon>Spermatophyta</taxon>
        <taxon>Magnoliopsida</taxon>
        <taxon>Liliopsida</taxon>
        <taxon>Poales</taxon>
        <taxon>Poaceae</taxon>
        <taxon>PACMAD clade</taxon>
        <taxon>Arundinoideae</taxon>
        <taxon>Arundineae</taxon>
        <taxon>Arundo</taxon>
    </lineage>
</organism>
<accession>A0A0A9C5F4</accession>
<dbReference type="EMBL" id="GBRH01231143">
    <property type="protein sequence ID" value="JAD66752.1"/>
    <property type="molecule type" value="Transcribed_RNA"/>
</dbReference>
<sequence>MRRTELASRFASPRRPEHPQTLAGDARDGCAAELPSRASSATSAAGCPLTLRSRARAARRPRASPRPSSQAPSQAAAPIPVPVRVIMTVGPVG</sequence>
<reference evidence="2" key="2">
    <citation type="journal article" date="2015" name="Data Brief">
        <title>Shoot transcriptome of the giant reed, Arundo donax.</title>
        <authorList>
            <person name="Barrero R.A."/>
            <person name="Guerrero F.D."/>
            <person name="Moolhuijzen P."/>
            <person name="Goolsby J.A."/>
            <person name="Tidwell J."/>
            <person name="Bellgard S.E."/>
            <person name="Bellgard M.I."/>
        </authorList>
    </citation>
    <scope>NUCLEOTIDE SEQUENCE</scope>
    <source>
        <tissue evidence="2">Shoot tissue taken approximately 20 cm above the soil surface</tissue>
    </source>
</reference>
<evidence type="ECO:0000256" key="1">
    <source>
        <dbReference type="SAM" id="MobiDB-lite"/>
    </source>
</evidence>
<feature type="compositionally biased region" description="Basic residues" evidence="1">
    <location>
        <begin position="53"/>
        <end position="63"/>
    </location>
</feature>
<feature type="region of interest" description="Disordered" evidence="1">
    <location>
        <begin position="1"/>
        <end position="79"/>
    </location>
</feature>
<proteinExistence type="predicted"/>
<feature type="compositionally biased region" description="Low complexity" evidence="1">
    <location>
        <begin position="65"/>
        <end position="78"/>
    </location>
</feature>
<evidence type="ECO:0000313" key="2">
    <source>
        <dbReference type="EMBL" id="JAD66752.1"/>
    </source>
</evidence>
<reference evidence="2" key="1">
    <citation type="submission" date="2014-09" db="EMBL/GenBank/DDBJ databases">
        <authorList>
            <person name="Magalhaes I.L.F."/>
            <person name="Oliveira U."/>
            <person name="Santos F.R."/>
            <person name="Vidigal T.H.D.A."/>
            <person name="Brescovit A.D."/>
            <person name="Santos A.J."/>
        </authorList>
    </citation>
    <scope>NUCLEOTIDE SEQUENCE</scope>
    <source>
        <tissue evidence="2">Shoot tissue taken approximately 20 cm above the soil surface</tissue>
    </source>
</reference>